<evidence type="ECO:0000259" key="1">
    <source>
        <dbReference type="Pfam" id="PF12728"/>
    </source>
</evidence>
<organism evidence="2">
    <name type="scientific">marine sediment metagenome</name>
    <dbReference type="NCBI Taxonomy" id="412755"/>
    <lineage>
        <taxon>unclassified sequences</taxon>
        <taxon>metagenomes</taxon>
        <taxon>ecological metagenomes</taxon>
    </lineage>
</organism>
<dbReference type="InterPro" id="IPR041657">
    <property type="entry name" value="HTH_17"/>
</dbReference>
<dbReference type="InterPro" id="IPR009061">
    <property type="entry name" value="DNA-bd_dom_put_sf"/>
</dbReference>
<feature type="domain" description="Helix-turn-helix" evidence="1">
    <location>
        <begin position="19"/>
        <end position="64"/>
    </location>
</feature>
<dbReference type="AlphaFoldDB" id="A0A0F9AJA2"/>
<dbReference type="SUPFAM" id="SSF46955">
    <property type="entry name" value="Putative DNA-binding domain"/>
    <property type="match status" value="1"/>
</dbReference>
<accession>A0A0F9AJA2</accession>
<dbReference type="EMBL" id="LAZR01042464">
    <property type="protein sequence ID" value="KKL09480.1"/>
    <property type="molecule type" value="Genomic_DNA"/>
</dbReference>
<comment type="caution">
    <text evidence="2">The sequence shown here is derived from an EMBL/GenBank/DDBJ whole genome shotgun (WGS) entry which is preliminary data.</text>
</comment>
<sequence>MPTKQLTFSMKEYDRGGFVSVAEVAKKTSLSLATIYKEIESGRMVAYSLCGKYVLKPADVERWALININKVIGVPKNAGKQRAKMSA</sequence>
<gene>
    <name evidence="2" type="ORF">LCGC14_2565430</name>
</gene>
<protein>
    <recommendedName>
        <fullName evidence="1">Helix-turn-helix domain-containing protein</fullName>
    </recommendedName>
</protein>
<name>A0A0F9AJA2_9ZZZZ</name>
<proteinExistence type="predicted"/>
<dbReference type="Pfam" id="PF12728">
    <property type="entry name" value="HTH_17"/>
    <property type="match status" value="1"/>
</dbReference>
<evidence type="ECO:0000313" key="2">
    <source>
        <dbReference type="EMBL" id="KKL09480.1"/>
    </source>
</evidence>
<reference evidence="2" key="1">
    <citation type="journal article" date="2015" name="Nature">
        <title>Complex archaea that bridge the gap between prokaryotes and eukaryotes.</title>
        <authorList>
            <person name="Spang A."/>
            <person name="Saw J.H."/>
            <person name="Jorgensen S.L."/>
            <person name="Zaremba-Niedzwiedzka K."/>
            <person name="Martijn J."/>
            <person name="Lind A.E."/>
            <person name="van Eijk R."/>
            <person name="Schleper C."/>
            <person name="Guy L."/>
            <person name="Ettema T.J."/>
        </authorList>
    </citation>
    <scope>NUCLEOTIDE SEQUENCE</scope>
</reference>